<dbReference type="InterPro" id="IPR020471">
    <property type="entry name" value="AKR"/>
</dbReference>
<organism evidence="5 6">
    <name type="scientific">Brassica napus</name>
    <name type="common">Rape</name>
    <dbReference type="NCBI Taxonomy" id="3708"/>
    <lineage>
        <taxon>Eukaryota</taxon>
        <taxon>Viridiplantae</taxon>
        <taxon>Streptophyta</taxon>
        <taxon>Embryophyta</taxon>
        <taxon>Tracheophyta</taxon>
        <taxon>Spermatophyta</taxon>
        <taxon>Magnoliopsida</taxon>
        <taxon>eudicotyledons</taxon>
        <taxon>Gunneridae</taxon>
        <taxon>Pentapetalae</taxon>
        <taxon>rosids</taxon>
        <taxon>malvids</taxon>
        <taxon>Brassicales</taxon>
        <taxon>Brassicaceae</taxon>
        <taxon>Brassiceae</taxon>
        <taxon>Brassica</taxon>
    </lineage>
</organism>
<dbReference type="PROSITE" id="PS00063">
    <property type="entry name" value="ALDOKETO_REDUCTASE_3"/>
    <property type="match status" value="6"/>
</dbReference>
<evidence type="ECO:0000256" key="2">
    <source>
        <dbReference type="ARBA" id="ARBA00022857"/>
    </source>
</evidence>
<comment type="similarity">
    <text evidence="1">Belongs to the aldo/keto reductase family.</text>
</comment>
<dbReference type="PANTHER" id="PTHR11732">
    <property type="entry name" value="ALDO/KETO REDUCTASE"/>
    <property type="match status" value="1"/>
</dbReference>
<reference evidence="5 6" key="1">
    <citation type="submission" date="2021-05" db="EMBL/GenBank/DDBJ databases">
        <title>Genome Assembly of Synthetic Allotetraploid Brassica napus Reveals Homoeologous Exchanges between Subgenomes.</title>
        <authorList>
            <person name="Davis J.T."/>
        </authorList>
    </citation>
    <scope>NUCLEOTIDE SEQUENCE [LARGE SCALE GENOMIC DNA]</scope>
    <source>
        <strain evidence="6">cv. Da-Ae</strain>
        <tissue evidence="5">Seedling</tissue>
    </source>
</reference>
<dbReference type="PROSITE" id="PS00062">
    <property type="entry name" value="ALDOKETO_REDUCTASE_2"/>
    <property type="match status" value="5"/>
</dbReference>
<dbReference type="SUPFAM" id="SSF51430">
    <property type="entry name" value="NAD(P)-linked oxidoreductase"/>
    <property type="match status" value="8"/>
</dbReference>
<dbReference type="EMBL" id="JAGKQM010000014">
    <property type="protein sequence ID" value="KAH0882698.1"/>
    <property type="molecule type" value="Genomic_DNA"/>
</dbReference>
<gene>
    <name evidence="5" type="ORF">HID58_058794</name>
</gene>
<dbReference type="InterPro" id="IPR044498">
    <property type="entry name" value="AKR4C"/>
</dbReference>
<proteinExistence type="inferred from homology"/>
<dbReference type="InterPro" id="IPR023210">
    <property type="entry name" value="NADP_OxRdtase_dom"/>
</dbReference>
<dbReference type="PRINTS" id="PR00069">
    <property type="entry name" value="ALDKETRDTASE"/>
</dbReference>
<comment type="caution">
    <text evidence="5">The sequence shown here is derived from an EMBL/GenBank/DDBJ whole genome shotgun (WGS) entry which is preliminary data.</text>
</comment>
<evidence type="ECO:0000313" key="6">
    <source>
        <dbReference type="Proteomes" id="UP000824890"/>
    </source>
</evidence>
<feature type="domain" description="NADP-dependent oxidoreductase" evidence="4">
    <location>
        <begin position="654"/>
        <end position="907"/>
    </location>
</feature>
<dbReference type="Gene3D" id="3.20.20.100">
    <property type="entry name" value="NADP-dependent oxidoreductase domain"/>
    <property type="match status" value="8"/>
</dbReference>
<dbReference type="PROSITE" id="PS00798">
    <property type="entry name" value="ALDOKETO_REDUCTASE_1"/>
    <property type="match status" value="5"/>
</dbReference>
<dbReference type="Proteomes" id="UP000824890">
    <property type="component" value="Unassembled WGS sequence"/>
</dbReference>
<keyword evidence="3" id="KW-0560">Oxidoreductase</keyword>
<sequence>MIVIALTKIYFELNTGAKIPSVGLGTWQASPGLVGDAVAAAVKIGYRHIDCAQIYGNEKEIGTVLKKLFEDNVVKREELFITSKLWCTDHDPQDVPEALKRTLQDLQLDYVDLYLMHWPVRMKKDIPSTWKAMEALHDSGKARAIGVSNFSTKKLADLMELARVPPAVVQVECHPSWRQTKLREFCKSKGLHLTAYSPLGSPGTTWLKSDVLKNPILNTVAEKLRKSPAQVALRWGLQMGNSVLPKSTNEGRIRENFEVFDWSIPDDLFSKFPEIEQARLLTAPFFVHETLSPYKSLEELFFELNTGVKIPSVGLGTWQASPGVVGDAVAAAVKFGNRHIDCAQLYGNEKEVKMATPIRSFELNTGAKLPSVGLGTYALVSSTIEQAIKIGYRHIDCASMYGNEKEIGSVLKKVIDDGFVKREECNDHLPEDVPKALDKTLQDLQIDYVDLYLVHWPVSLKKESLIPTPETLTKPDLPSTWKAMEALYHSGKARAIGVSNFSSKKLQDLLNVAQVVPSVNQVECHPVWQQKSLHELCKSKGGYSPLGSQTKGEARLKVLQNQIVAVVAEKLGRTTAQVALRWGLQMGHSVLPKSSSEARLKENLDVFDWSIPEDMFVKFSNTPQVLNSCMRRSASIRPLMSYGTLNTGAKIPSVGLGTWQASPGLVGDAVAAAVKIGYRHIDCAQIYGNEKEIGTVLKKLFEDNVVKREELFITSKLWCTDHDPQDVPEALKRTLQDLQLDYVDLYLMHWPVRMKKDIPSTWKAMEALHDSGKARAIGVSNFSTKKLADLMELARVPPAVVQVECHPSWRQTKLREFCKSKGLHLTAYSPLGSPGTTWLKSDVLKNPILNTVAEKLRKSPAQVALRWGLQMGNSVLPKSTNEGRIRENFEVFDWSIPDDLFSKFPEIEQARLLTAPFFVHETLSPYKSLEELFFELNTGVKIPSVGLGTWQASPGVVGDAVAAAVKFGNRHIDCAQLYGNEKEVIGYRHIDCASMYGNEKEGYSPLGSQTKGEARLKVLQNQIVAVVAEKLGRTTAQVALRWGLQMGHSVLPKSSSEARLEENLDVFDWSIPEDMFVKFSNIPQLNTGAKIPSVGLGTWQASPGLVGDAVAAAVKIGYRHIDCAQIYGNEKEIGTVLKKLFEDNVVKREELFITSKLWCTDHDPQDVPEALKRTLQDLQLDYVDLYLMHWPVRMKKGSVGAKPENLLPVDIPSTWKAMEALHDSGKARAIGVSNFSTKKLADLMELARVPPAVVQVECHPSWRQTKLREFCKSKGVHLTAYSPLGSPGTTWLKSDVLKNPILNTVAEKLRKSPAQVALRWGLQMGNSVLPKSTNEGRIRENFEVFDWSIPDDLFSKFPEIEQARLLTAPFFVHETLSPYKSLEEFDLKLITTKSLPMSNAIRFFELNTGAKIPSVGLGTWQASPGVVGDAVAAAVKFGYRHIDCAQLYGNEKEIGTALKKLCEKGVVKRGELCTDHDPRDVPEALNRTIQSLQLDSVDLYLIHWPVRMKKGSVGVSPENFLPVDIPSTWKAMEALYDSGKARAIGVSNFSTKKLGNLLDLARVPPAVNQVECHPSWRQAKLREFCKSKRVHLSAYYPLGSPGWFKSDVLKNPILNLVAERLGKSPAQVALRWGLQMGHSVLPKSTNEGRIRENLDVFDWSIPDDLFAKFFDIEQARLLNVSFFAHETLSPYKSVEELWDGEIFTVINVFVPVKKQFF</sequence>
<dbReference type="InterPro" id="IPR018170">
    <property type="entry name" value="Aldo/ket_reductase_CS"/>
</dbReference>
<feature type="domain" description="NADP-dependent oxidoreductase" evidence="4">
    <location>
        <begin position="1094"/>
        <end position="1360"/>
    </location>
</feature>
<evidence type="ECO:0000313" key="5">
    <source>
        <dbReference type="EMBL" id="KAH0882698.1"/>
    </source>
</evidence>
<keyword evidence="2" id="KW-0521">NADP</keyword>
<dbReference type="InterPro" id="IPR036812">
    <property type="entry name" value="NAD(P)_OxRdtase_dom_sf"/>
</dbReference>
<keyword evidence="6" id="KW-1185">Reference proteome</keyword>
<protein>
    <recommendedName>
        <fullName evidence="4">NADP-dependent oxidoreductase domain-containing protein</fullName>
    </recommendedName>
</protein>
<evidence type="ECO:0000256" key="3">
    <source>
        <dbReference type="ARBA" id="ARBA00023002"/>
    </source>
</evidence>
<dbReference type="CDD" id="cd19125">
    <property type="entry name" value="AKR_AKR4C1-15"/>
    <property type="match status" value="5"/>
</dbReference>
<name>A0ABQ7ZRR5_BRANA</name>
<evidence type="ECO:0000256" key="1">
    <source>
        <dbReference type="ARBA" id="ARBA00007905"/>
    </source>
</evidence>
<feature type="domain" description="NADP-dependent oxidoreductase" evidence="4">
    <location>
        <begin position="22"/>
        <end position="275"/>
    </location>
</feature>
<evidence type="ECO:0000259" key="4">
    <source>
        <dbReference type="Pfam" id="PF00248"/>
    </source>
</evidence>
<feature type="domain" description="NADP-dependent oxidoreductase" evidence="4">
    <location>
        <begin position="1016"/>
        <end position="1076"/>
    </location>
</feature>
<feature type="domain" description="NADP-dependent oxidoreductase" evidence="4">
    <location>
        <begin position="1416"/>
        <end position="1668"/>
    </location>
</feature>
<feature type="domain" description="NADP-dependent oxidoreductase" evidence="4">
    <location>
        <begin position="382"/>
        <end position="616"/>
    </location>
</feature>
<dbReference type="Pfam" id="PF00248">
    <property type="entry name" value="Aldo_ket_red"/>
    <property type="match status" value="6"/>
</dbReference>
<accession>A0ABQ7ZRR5</accession>